<sequence length="120" mass="13502">MHNQSILQRLSTFQKEIEVFQAKTAPVKDYSVNEIRFICERSILLMKNYSGQGSELPKEIALAKLLSVLETIEDYYLAYNKSNNKATVPTIHITEPALEALSSFLISISQVPVKSKNIIG</sequence>
<reference evidence="1" key="1">
    <citation type="submission" date="2023-07" db="EMBL/GenBank/DDBJ databases">
        <title>The genome sequence of Rhodocytophaga aerolata KACC 12507.</title>
        <authorList>
            <person name="Zhang X."/>
        </authorList>
    </citation>
    <scope>NUCLEOTIDE SEQUENCE</scope>
    <source>
        <strain evidence="1">KACC 12507</strain>
    </source>
</reference>
<comment type="caution">
    <text evidence="1">The sequence shown here is derived from an EMBL/GenBank/DDBJ whole genome shotgun (WGS) entry which is preliminary data.</text>
</comment>
<protein>
    <submittedName>
        <fullName evidence="1">Uncharacterized protein</fullName>
    </submittedName>
</protein>
<evidence type="ECO:0000313" key="1">
    <source>
        <dbReference type="EMBL" id="MDO1451587.1"/>
    </source>
</evidence>
<proteinExistence type="predicted"/>
<evidence type="ECO:0000313" key="2">
    <source>
        <dbReference type="Proteomes" id="UP001168528"/>
    </source>
</evidence>
<dbReference type="RefSeq" id="WP_302042384.1">
    <property type="nucleotide sequence ID" value="NZ_JAUKPO010000068.1"/>
</dbReference>
<name>A0ABT8RKU4_9BACT</name>
<gene>
    <name evidence="1" type="ORF">Q0590_35270</name>
</gene>
<keyword evidence="2" id="KW-1185">Reference proteome</keyword>
<organism evidence="1 2">
    <name type="scientific">Rhodocytophaga aerolata</name>
    <dbReference type="NCBI Taxonomy" id="455078"/>
    <lineage>
        <taxon>Bacteria</taxon>
        <taxon>Pseudomonadati</taxon>
        <taxon>Bacteroidota</taxon>
        <taxon>Cytophagia</taxon>
        <taxon>Cytophagales</taxon>
        <taxon>Rhodocytophagaceae</taxon>
        <taxon>Rhodocytophaga</taxon>
    </lineage>
</organism>
<accession>A0ABT8RKU4</accession>
<dbReference type="EMBL" id="JAUKPO010000068">
    <property type="protein sequence ID" value="MDO1451587.1"/>
    <property type="molecule type" value="Genomic_DNA"/>
</dbReference>
<dbReference type="Proteomes" id="UP001168528">
    <property type="component" value="Unassembled WGS sequence"/>
</dbReference>